<dbReference type="InterPro" id="IPR029710">
    <property type="entry name" value="LIG4"/>
</dbReference>
<dbReference type="InterPro" id="IPR036599">
    <property type="entry name" value="DNA_ligase_N_sf"/>
</dbReference>
<feature type="domain" description="ATP-dependent DNA ligase family profile" evidence="7">
    <location>
        <begin position="385"/>
        <end position="525"/>
    </location>
</feature>
<keyword evidence="5" id="KW-0539">Nucleus</keyword>
<comment type="similarity">
    <text evidence="1">Belongs to the ATP-dependent DNA ligase family.</text>
</comment>
<dbReference type="InterPro" id="IPR012340">
    <property type="entry name" value="NA-bd_OB-fold"/>
</dbReference>
<evidence type="ECO:0000313" key="8">
    <source>
        <dbReference type="EMBL" id="KAK0383586.1"/>
    </source>
</evidence>
<dbReference type="GO" id="GO:0006297">
    <property type="term" value="P:nucleotide-excision repair, DNA gap filling"/>
    <property type="evidence" value="ECO:0007669"/>
    <property type="project" value="TreeGrafter"/>
</dbReference>
<evidence type="ECO:0000259" key="7">
    <source>
        <dbReference type="PROSITE" id="PS50160"/>
    </source>
</evidence>
<evidence type="ECO:0000256" key="6">
    <source>
        <dbReference type="SAM" id="MobiDB-lite"/>
    </source>
</evidence>
<keyword evidence="9" id="KW-1185">Reference proteome</keyword>
<dbReference type="PANTHER" id="PTHR45997">
    <property type="entry name" value="DNA LIGASE 4"/>
    <property type="match status" value="1"/>
</dbReference>
<dbReference type="AlphaFoldDB" id="A0AA39GAK8"/>
<name>A0AA39GAK8_SARSR</name>
<evidence type="ECO:0000256" key="3">
    <source>
        <dbReference type="ARBA" id="ARBA00022741"/>
    </source>
</evidence>
<feature type="region of interest" description="Disordered" evidence="6">
    <location>
        <begin position="686"/>
        <end position="713"/>
    </location>
</feature>
<feature type="compositionally biased region" description="Polar residues" evidence="6">
    <location>
        <begin position="782"/>
        <end position="792"/>
    </location>
</feature>
<dbReference type="Proteomes" id="UP001175261">
    <property type="component" value="Unassembled WGS sequence"/>
</dbReference>
<keyword evidence="3" id="KW-0547">Nucleotide-binding</keyword>
<dbReference type="GO" id="GO:0032807">
    <property type="term" value="C:DNA ligase IV complex"/>
    <property type="evidence" value="ECO:0007669"/>
    <property type="project" value="TreeGrafter"/>
</dbReference>
<dbReference type="GO" id="GO:0006303">
    <property type="term" value="P:double-strand break repair via nonhomologous end joining"/>
    <property type="evidence" value="ECO:0007669"/>
    <property type="project" value="TreeGrafter"/>
</dbReference>
<dbReference type="GO" id="GO:0006310">
    <property type="term" value="P:DNA recombination"/>
    <property type="evidence" value="ECO:0007669"/>
    <property type="project" value="InterPro"/>
</dbReference>
<feature type="region of interest" description="Disordered" evidence="6">
    <location>
        <begin position="735"/>
        <end position="827"/>
    </location>
</feature>
<protein>
    <recommendedName>
        <fullName evidence="7">ATP-dependent DNA ligase family profile domain-containing protein</fullName>
    </recommendedName>
</protein>
<keyword evidence="2" id="KW-0436">Ligase</keyword>
<dbReference type="SUPFAM" id="SSF56091">
    <property type="entry name" value="DNA ligase/mRNA capping enzyme, catalytic domain"/>
    <property type="match status" value="1"/>
</dbReference>
<dbReference type="EMBL" id="JAPDFR010000009">
    <property type="protein sequence ID" value="KAK0383586.1"/>
    <property type="molecule type" value="Genomic_DNA"/>
</dbReference>
<dbReference type="CDD" id="cd08039">
    <property type="entry name" value="Adenylation_DNA_ligase_Fungal"/>
    <property type="match status" value="1"/>
</dbReference>
<evidence type="ECO:0000256" key="5">
    <source>
        <dbReference type="ARBA" id="ARBA00023242"/>
    </source>
</evidence>
<dbReference type="Gene3D" id="1.10.3260.10">
    <property type="entry name" value="DNA ligase, ATP-dependent, N-terminal domain"/>
    <property type="match status" value="1"/>
</dbReference>
<sequence length="1025" mass="114193">MPLPFTFVCDLLEQCSKICAAGQDHHSAVVKWFNRHRTLIDAHDTNVAALLSTLLPEKRTDRVYCIQTASLEKIIGRALMLGSSRIKELALHKIPGKGVDLADCVERILVATPNPEQSVQNIITVEYVDALLHAIASRIKWSSPKVRHAKTSMTHESRVELEALYLRLSPREAKWFTRLILKNYEPLIFQPEAIYSLCDRALPSALKIRDDFVAAIDAVQYARTRLLPNTSRGSFPRNSLLSVIKPQHGIKVGRQPWLKARSIKHCLDMGHGKMSVEKKIDGEYCQIHIDLSNPRSPIQIFSKSGKDSTEDRRNLHSAMMDSLRDGHSGFTIKQKCILEGELVVYSDAEQRIRPFHTIRKYVTRRGRFLNTDQDSQPKSYEHLMIVYFDILSIDETSLLGTRHSERRKHLERVIKVTPGRSEIVTRQVIDFDHRLAASHLRKAFAAVIVQRDEGLVLKPDDPYFDFSSNQRRYASCSIKLKKEYIGNFGEIGDLAVVGAGFSPVRAKSYKIPGLKWTHFYLGCLNNKEEVVRWAAKPTFTVVSLVELNSTLLKSFITHGHTEAVPAETNEETIIKLAPGLDRTPSLEVAFTRPPVVDVRCFSFDKEGNTGFWTPRFPGVSKIHFDRDFTNTITFDELQSMAQNATSTTAPEDSQENLQWIARLERADPRGVAVDAISQLTASSLATPPQWRRTQSVSDISCPTSPTTSRSQPQVGCAAAHIDLSAIPLKLTRQAAPLTPPTSSAPQKSSPDSKRKGTPTKRYGEASMHGSRPKRQKLHKPMSASTLPMSASTLPKPAPTSARCARSPLGDIEGNSSQRANPPEGPALVRKDGVVIDLTASSIASQSSSCSLLDENDSCVDAGTSSKAGVQAYTAVIDGSQQCKPETKGLRCKLAGSKCQFRNSVVVLAPYLREDQPLITRLADHGIHEHPTDLQAVTSLLVNTQGNSDMSVILLVDSVEKVQQTRLVLDELERILVMDLAEGRSWVHVYDWRILDSIANVEIEDISRADMSGFRDPWRRWQVGVL</sequence>
<dbReference type="Pfam" id="PF04675">
    <property type="entry name" value="DNA_ligase_A_N"/>
    <property type="match status" value="1"/>
</dbReference>
<dbReference type="GO" id="GO:0003677">
    <property type="term" value="F:DNA binding"/>
    <property type="evidence" value="ECO:0007669"/>
    <property type="project" value="InterPro"/>
</dbReference>
<feature type="compositionally biased region" description="Low complexity" evidence="6">
    <location>
        <begin position="735"/>
        <end position="745"/>
    </location>
</feature>
<dbReference type="GO" id="GO:0005524">
    <property type="term" value="F:ATP binding"/>
    <property type="evidence" value="ECO:0007669"/>
    <property type="project" value="UniProtKB-KW"/>
</dbReference>
<gene>
    <name evidence="8" type="ORF">NLU13_9497</name>
</gene>
<keyword evidence="4" id="KW-0067">ATP-binding</keyword>
<evidence type="ECO:0000256" key="1">
    <source>
        <dbReference type="ARBA" id="ARBA00007572"/>
    </source>
</evidence>
<proteinExistence type="inferred from homology"/>
<dbReference type="GO" id="GO:0003910">
    <property type="term" value="F:DNA ligase (ATP) activity"/>
    <property type="evidence" value="ECO:0007669"/>
    <property type="project" value="InterPro"/>
</dbReference>
<dbReference type="Pfam" id="PF01068">
    <property type="entry name" value="DNA_ligase_A_M"/>
    <property type="match status" value="1"/>
</dbReference>
<reference evidence="8" key="1">
    <citation type="submission" date="2022-10" db="EMBL/GenBank/DDBJ databases">
        <title>Determination and structural analysis of whole genome sequence of Sarocladium strictum F4-1.</title>
        <authorList>
            <person name="Hu L."/>
            <person name="Jiang Y."/>
        </authorList>
    </citation>
    <scope>NUCLEOTIDE SEQUENCE</scope>
    <source>
        <strain evidence="8">F4-1</strain>
    </source>
</reference>
<dbReference type="InterPro" id="IPR012310">
    <property type="entry name" value="DNA_ligase_ATP-dep_cent"/>
</dbReference>
<organism evidence="8 9">
    <name type="scientific">Sarocladium strictum</name>
    <name type="common">Black bundle disease fungus</name>
    <name type="synonym">Acremonium strictum</name>
    <dbReference type="NCBI Taxonomy" id="5046"/>
    <lineage>
        <taxon>Eukaryota</taxon>
        <taxon>Fungi</taxon>
        <taxon>Dikarya</taxon>
        <taxon>Ascomycota</taxon>
        <taxon>Pezizomycotina</taxon>
        <taxon>Sordariomycetes</taxon>
        <taxon>Hypocreomycetidae</taxon>
        <taxon>Hypocreales</taxon>
        <taxon>Sarocladiaceae</taxon>
        <taxon>Sarocladium</taxon>
    </lineage>
</organism>
<dbReference type="PANTHER" id="PTHR45997:SF2">
    <property type="entry name" value="ATP DEPENDENT DNA LIGASE DOMAIN PROTEIN (AFU_ORTHOLOGUE AFUA_5G02430)"/>
    <property type="match status" value="1"/>
</dbReference>
<dbReference type="Gene3D" id="2.40.50.140">
    <property type="entry name" value="Nucleic acid-binding proteins"/>
    <property type="match status" value="1"/>
</dbReference>
<comment type="caution">
    <text evidence="8">The sequence shown here is derived from an EMBL/GenBank/DDBJ whole genome shotgun (WGS) entry which is preliminary data.</text>
</comment>
<evidence type="ECO:0000256" key="4">
    <source>
        <dbReference type="ARBA" id="ARBA00022840"/>
    </source>
</evidence>
<dbReference type="InterPro" id="IPR012308">
    <property type="entry name" value="DNA_ligase_ATP-dep_N"/>
</dbReference>
<evidence type="ECO:0000313" key="9">
    <source>
        <dbReference type="Proteomes" id="UP001175261"/>
    </source>
</evidence>
<evidence type="ECO:0000256" key="2">
    <source>
        <dbReference type="ARBA" id="ARBA00022598"/>
    </source>
</evidence>
<dbReference type="PROSITE" id="PS50160">
    <property type="entry name" value="DNA_LIGASE_A3"/>
    <property type="match status" value="1"/>
</dbReference>
<dbReference type="Gene3D" id="3.30.470.30">
    <property type="entry name" value="DNA ligase/mRNA capping enzyme"/>
    <property type="match status" value="1"/>
</dbReference>
<accession>A0AA39GAK8</accession>
<feature type="compositionally biased region" description="Basic residues" evidence="6">
    <location>
        <begin position="770"/>
        <end position="779"/>
    </location>
</feature>